<keyword evidence="2" id="KW-1185">Reference proteome</keyword>
<protein>
    <submittedName>
        <fullName evidence="1">Uncharacterized protein</fullName>
    </submittedName>
</protein>
<gene>
    <name evidence="1" type="ORF">CAMGR0001_2578</name>
</gene>
<reference evidence="1 2" key="1">
    <citation type="submission" date="2009-07" db="EMBL/GenBank/DDBJ databases">
        <authorList>
            <person name="Madupu R."/>
            <person name="Sebastian Y."/>
            <person name="Durkin A.S."/>
            <person name="Torralba M."/>
            <person name="Methe B."/>
            <person name="Sutton G.G."/>
            <person name="Strausberg R.L."/>
            <person name="Nelson K.E."/>
        </authorList>
    </citation>
    <scope>NUCLEOTIDE SEQUENCE [LARGE SCALE GENOMIC DNA]</scope>
    <source>
        <strain evidence="1 2">RM3268</strain>
    </source>
</reference>
<name>C8PET9_9BACT</name>
<comment type="caution">
    <text evidence="1">The sequence shown here is derived from an EMBL/GenBank/DDBJ whole genome shotgun (WGS) entry which is preliminary data.</text>
</comment>
<evidence type="ECO:0000313" key="2">
    <source>
        <dbReference type="Proteomes" id="UP000005709"/>
    </source>
</evidence>
<proteinExistence type="predicted"/>
<accession>C8PET9</accession>
<evidence type="ECO:0000313" key="1">
    <source>
        <dbReference type="EMBL" id="EEV18567.1"/>
    </source>
</evidence>
<dbReference type="EMBL" id="ACYG01000009">
    <property type="protein sequence ID" value="EEV18567.1"/>
    <property type="molecule type" value="Genomic_DNA"/>
</dbReference>
<dbReference type="Proteomes" id="UP000005709">
    <property type="component" value="Unassembled WGS sequence"/>
</dbReference>
<sequence>MKFYGVHVKTYDAHAKILRRAAWNFKFRGAVDLKFRPFT</sequence>
<dbReference type="AlphaFoldDB" id="C8PET9"/>
<organism evidence="1 2">
    <name type="scientific">Campylobacter gracilis RM3268</name>
    <dbReference type="NCBI Taxonomy" id="553220"/>
    <lineage>
        <taxon>Bacteria</taxon>
        <taxon>Pseudomonadati</taxon>
        <taxon>Campylobacterota</taxon>
        <taxon>Epsilonproteobacteria</taxon>
        <taxon>Campylobacterales</taxon>
        <taxon>Campylobacteraceae</taxon>
        <taxon>Campylobacter</taxon>
    </lineage>
</organism>